<sequence>FVQSLELDEFPFHVGKGQRYVSDGSLVSFVSSLTGEQKQDVLDSSLLAQLAANKKYDRENDTDKWYKEYTNVMQMLGWVMQGFKFGRYKSSAASFSLSQVTLEILSALVGGEAEILNVMKATISALAKSPEGLNLFESGGIQGKNGNFQIVPCTTDRSGQVNVAFMCFYFKANRHEDNFFFFSWKRQDITLLFSTQTCTLNEQAYAQVREAVIEKLGKRRITFVHDLDI</sequence>
<dbReference type="EMBL" id="CALNXK010000073">
    <property type="protein sequence ID" value="CAH3144331.1"/>
    <property type="molecule type" value="Genomic_DNA"/>
</dbReference>
<accession>A0ABN8PI64</accession>
<protein>
    <submittedName>
        <fullName evidence="1">Uncharacterized protein</fullName>
    </submittedName>
</protein>
<keyword evidence="2" id="KW-1185">Reference proteome</keyword>
<feature type="non-terminal residue" evidence="1">
    <location>
        <position position="1"/>
    </location>
</feature>
<name>A0ABN8PI64_9CNID</name>
<evidence type="ECO:0000313" key="2">
    <source>
        <dbReference type="Proteomes" id="UP001159405"/>
    </source>
</evidence>
<comment type="caution">
    <text evidence="1">The sequence shown here is derived from an EMBL/GenBank/DDBJ whole genome shotgun (WGS) entry which is preliminary data.</text>
</comment>
<proteinExistence type="predicted"/>
<reference evidence="1 2" key="1">
    <citation type="submission" date="2022-05" db="EMBL/GenBank/DDBJ databases">
        <authorList>
            <consortium name="Genoscope - CEA"/>
            <person name="William W."/>
        </authorList>
    </citation>
    <scope>NUCLEOTIDE SEQUENCE [LARGE SCALE GENOMIC DNA]</scope>
</reference>
<evidence type="ECO:0000313" key="1">
    <source>
        <dbReference type="EMBL" id="CAH3144331.1"/>
    </source>
</evidence>
<organism evidence="1 2">
    <name type="scientific">Porites lobata</name>
    <dbReference type="NCBI Taxonomy" id="104759"/>
    <lineage>
        <taxon>Eukaryota</taxon>
        <taxon>Metazoa</taxon>
        <taxon>Cnidaria</taxon>
        <taxon>Anthozoa</taxon>
        <taxon>Hexacorallia</taxon>
        <taxon>Scleractinia</taxon>
        <taxon>Fungiina</taxon>
        <taxon>Poritidae</taxon>
        <taxon>Porites</taxon>
    </lineage>
</organism>
<dbReference type="Proteomes" id="UP001159405">
    <property type="component" value="Unassembled WGS sequence"/>
</dbReference>
<gene>
    <name evidence="1" type="ORF">PLOB_00043912</name>
</gene>